<dbReference type="Proteomes" id="UP000782312">
    <property type="component" value="Unassembled WGS sequence"/>
</dbReference>
<dbReference type="SMART" id="SM01008">
    <property type="entry name" value="Ald_Xan_dh_C"/>
    <property type="match status" value="1"/>
</dbReference>
<sequence length="768" mass="81430">MAEAKDMGGATIGQTLPFLDAPEKAAGTATYLDDLRLPGMLTGRALRSAHARLLSVDASAARRALGVAAVLTGADFPNEIRMIGHRRGAPLIARERVRYMGDVVALVAAETAEAAEAALGLIRVAYEPLPVAEDPRAAMGPRAPKLWPEGNLLNHAKIRNGDVEEGFRLADVIVENEYQTPSIEHLYIEVESAAVAPLPGGGCTVWGSTQQPFLVRQNVARALGLKGEASVRFIQTIPGGAFGGKSEASLDVCLRAALLARAAQRPVRLVYSREESMIASSKRHAAFIRSRTGATRDGRIVAAEVEVYLDKGAYAANGGDNPPAFKRATYHALGPYQIPNVKVDVYCVHTNHPYGGQMRGPGCPQVHFAGEQQLDELARALGIDPIELRRINGLKIGSRTPWNQRLSESVGLMETLAKAEEASGWRARRGNGARRAPDGRLRGMGVASCLYGTGNAYSPAEAHIFLTADGRVRVAAGVVDFGQGSKTVLCQIAAETMDVPFGSFLMGAVDTAVDPFGGTSSSSRITMQGGKAVFQAALRARQEVLRLAGLLLEADPEDLELKGGAVRSRSHAETRLTLAEIAKAFVADKHKLLGAADSIPPAAKTDHDTGLGDPYEVYGFGTQVAEVLVDPETGEIEVTGVWAAHDVGRAISPLGVRQQIDGGVYMGVGFCLMEEIVQRGGRMLNPDMHGYLAPTVADMPRVEAIIVEDPYSNGPYGAKGAGEQVTVPTAAAIANAVYDATGVRFRRLPLAPDRVALALVKKGKDGKG</sequence>
<dbReference type="Pfam" id="PF01315">
    <property type="entry name" value="Ald_Xan_dh_C"/>
    <property type="match status" value="1"/>
</dbReference>
<gene>
    <name evidence="2" type="ORF">HYZ11_15070</name>
</gene>
<dbReference type="InterPro" id="IPR000674">
    <property type="entry name" value="Ald_Oxase/Xan_DH_a/b"/>
</dbReference>
<dbReference type="GO" id="GO:0016491">
    <property type="term" value="F:oxidoreductase activity"/>
    <property type="evidence" value="ECO:0007669"/>
    <property type="project" value="InterPro"/>
</dbReference>
<dbReference type="InterPro" id="IPR016208">
    <property type="entry name" value="Ald_Oxase/xanthine_DH-like"/>
</dbReference>
<dbReference type="GO" id="GO:0005506">
    <property type="term" value="F:iron ion binding"/>
    <property type="evidence" value="ECO:0007669"/>
    <property type="project" value="InterPro"/>
</dbReference>
<dbReference type="PANTHER" id="PTHR11908">
    <property type="entry name" value="XANTHINE DEHYDROGENASE"/>
    <property type="match status" value="1"/>
</dbReference>
<dbReference type="InterPro" id="IPR036856">
    <property type="entry name" value="Ald_Oxase/Xan_DH_a/b_sf"/>
</dbReference>
<evidence type="ECO:0000313" key="2">
    <source>
        <dbReference type="EMBL" id="MBI3128925.1"/>
    </source>
</evidence>
<evidence type="ECO:0000259" key="1">
    <source>
        <dbReference type="SMART" id="SM01008"/>
    </source>
</evidence>
<comment type="caution">
    <text evidence="2">The sequence shown here is derived from an EMBL/GenBank/DDBJ whole genome shotgun (WGS) entry which is preliminary data.</text>
</comment>
<evidence type="ECO:0000313" key="3">
    <source>
        <dbReference type="Proteomes" id="UP000782312"/>
    </source>
</evidence>
<dbReference type="InterPro" id="IPR046867">
    <property type="entry name" value="AldOxase/xan_DH_MoCoBD2"/>
</dbReference>
<proteinExistence type="predicted"/>
<organism evidence="2 3">
    <name type="scientific">Tectimicrobiota bacterium</name>
    <dbReference type="NCBI Taxonomy" id="2528274"/>
    <lineage>
        <taxon>Bacteria</taxon>
        <taxon>Pseudomonadati</taxon>
        <taxon>Nitrospinota/Tectimicrobiota group</taxon>
        <taxon>Candidatus Tectimicrobiota</taxon>
    </lineage>
</organism>
<dbReference type="Pfam" id="PF20256">
    <property type="entry name" value="MoCoBD_2"/>
    <property type="match status" value="1"/>
</dbReference>
<dbReference type="EMBL" id="JACPUR010000036">
    <property type="protein sequence ID" value="MBI3128925.1"/>
    <property type="molecule type" value="Genomic_DNA"/>
</dbReference>
<dbReference type="SUPFAM" id="SSF56003">
    <property type="entry name" value="Molybdenum cofactor-binding domain"/>
    <property type="match status" value="1"/>
</dbReference>
<dbReference type="Pfam" id="PF02738">
    <property type="entry name" value="MoCoBD_1"/>
    <property type="match status" value="1"/>
</dbReference>
<dbReference type="PANTHER" id="PTHR11908:SF157">
    <property type="entry name" value="XANTHINE DEHYDROGENASE SUBUNIT D-RELATED"/>
    <property type="match status" value="1"/>
</dbReference>
<accession>A0A932I044</accession>
<dbReference type="AlphaFoldDB" id="A0A932I044"/>
<protein>
    <submittedName>
        <fullName evidence="2">Xanthine dehydrogenase family protein</fullName>
    </submittedName>
</protein>
<dbReference type="Gene3D" id="3.30.365.10">
    <property type="entry name" value="Aldehyde oxidase/xanthine dehydrogenase, molybdopterin binding domain"/>
    <property type="match status" value="4"/>
</dbReference>
<dbReference type="InterPro" id="IPR008274">
    <property type="entry name" value="AldOxase/xan_DH_MoCoBD1"/>
</dbReference>
<dbReference type="InterPro" id="IPR037165">
    <property type="entry name" value="AldOxase/xan_DH_Mopterin-bd_sf"/>
</dbReference>
<name>A0A932I044_UNCTE</name>
<dbReference type="SUPFAM" id="SSF54665">
    <property type="entry name" value="CO dehydrogenase molybdoprotein N-domain-like"/>
    <property type="match status" value="1"/>
</dbReference>
<reference evidence="2" key="1">
    <citation type="submission" date="2020-07" db="EMBL/GenBank/DDBJ databases">
        <title>Huge and variable diversity of episymbiotic CPR bacteria and DPANN archaea in groundwater ecosystems.</title>
        <authorList>
            <person name="He C.Y."/>
            <person name="Keren R."/>
            <person name="Whittaker M."/>
            <person name="Farag I.F."/>
            <person name="Doudna J."/>
            <person name="Cate J.H.D."/>
            <person name="Banfield J.F."/>
        </authorList>
    </citation>
    <scope>NUCLEOTIDE SEQUENCE</scope>
    <source>
        <strain evidence="2">NC_groundwater_763_Ag_S-0.2um_68_21</strain>
    </source>
</reference>
<dbReference type="Gene3D" id="3.90.1170.50">
    <property type="entry name" value="Aldehyde oxidase/xanthine dehydrogenase, a/b hammerhead"/>
    <property type="match status" value="1"/>
</dbReference>
<feature type="domain" description="Aldehyde oxidase/xanthine dehydrogenase a/b hammerhead" evidence="1">
    <location>
        <begin position="26"/>
        <end position="130"/>
    </location>
</feature>